<dbReference type="CDD" id="cd19941">
    <property type="entry name" value="TIL"/>
    <property type="match status" value="1"/>
</dbReference>
<evidence type="ECO:0000313" key="8">
    <source>
        <dbReference type="Proteomes" id="UP000472263"/>
    </source>
</evidence>
<dbReference type="PROSITE" id="PS51233">
    <property type="entry name" value="VWFD"/>
    <property type="match status" value="2"/>
</dbReference>
<evidence type="ECO:0000256" key="3">
    <source>
        <dbReference type="ARBA" id="ARBA00022737"/>
    </source>
</evidence>
<dbReference type="Pfam" id="PF00094">
    <property type="entry name" value="VWD"/>
    <property type="match status" value="2"/>
</dbReference>
<evidence type="ECO:0000313" key="7">
    <source>
        <dbReference type="Ensembl" id="ENSMMDP00005044174.1"/>
    </source>
</evidence>
<dbReference type="InterPro" id="IPR036084">
    <property type="entry name" value="Ser_inhib-like_sf"/>
</dbReference>
<evidence type="ECO:0000256" key="4">
    <source>
        <dbReference type="ARBA" id="ARBA00023157"/>
    </source>
</evidence>
<feature type="domain" description="VWFD" evidence="6">
    <location>
        <begin position="8"/>
        <end position="175"/>
    </location>
</feature>
<comment type="subcellular location">
    <subcellularLocation>
        <location evidence="1">Secreted</location>
    </subcellularLocation>
</comment>
<dbReference type="InterPro" id="IPR050780">
    <property type="entry name" value="Mucin_vWF_Thrombospondin_sf"/>
</dbReference>
<dbReference type="SMART" id="SM00832">
    <property type="entry name" value="C8"/>
    <property type="match status" value="1"/>
</dbReference>
<dbReference type="Gene3D" id="2.10.25.10">
    <property type="entry name" value="Laminin"/>
    <property type="match status" value="1"/>
</dbReference>
<reference evidence="7" key="2">
    <citation type="submission" date="2025-08" db="UniProtKB">
        <authorList>
            <consortium name="Ensembl"/>
        </authorList>
    </citation>
    <scope>IDENTIFICATION</scope>
</reference>
<dbReference type="SUPFAM" id="SSF57567">
    <property type="entry name" value="Serine protease inhibitors"/>
    <property type="match status" value="1"/>
</dbReference>
<dbReference type="Pfam" id="PF25962">
    <property type="entry name" value="TIL_OTOGL_Mucin"/>
    <property type="match status" value="1"/>
</dbReference>
<keyword evidence="2" id="KW-0964">Secreted</keyword>
<gene>
    <name evidence="7" type="primary">LOC115360553</name>
</gene>
<dbReference type="FunFam" id="2.10.25.10:FF:000153">
    <property type="entry name" value="MUC5B isoform 1"/>
    <property type="match status" value="1"/>
</dbReference>
<reference evidence="7" key="3">
    <citation type="submission" date="2025-09" db="UniProtKB">
        <authorList>
            <consortium name="Ensembl"/>
        </authorList>
    </citation>
    <scope>IDENTIFICATION</scope>
</reference>
<dbReference type="SMART" id="SM00215">
    <property type="entry name" value="VWC_out"/>
    <property type="match status" value="1"/>
</dbReference>
<reference evidence="7" key="1">
    <citation type="submission" date="2019-06" db="EMBL/GenBank/DDBJ databases">
        <authorList>
            <consortium name="Wellcome Sanger Institute Data Sharing"/>
        </authorList>
    </citation>
    <scope>NUCLEOTIDE SEQUENCE [LARGE SCALE GENOMIC DNA]</scope>
</reference>
<dbReference type="InterPro" id="IPR058753">
    <property type="entry name" value="TIL_OTOGL_Mucin"/>
</dbReference>
<dbReference type="PANTHER" id="PTHR11339">
    <property type="entry name" value="EXTRACELLULAR MATRIX GLYCOPROTEIN RELATED"/>
    <property type="match status" value="1"/>
</dbReference>
<dbReference type="Pfam" id="PF08742">
    <property type="entry name" value="C8"/>
    <property type="match status" value="1"/>
</dbReference>
<keyword evidence="3" id="KW-0677">Repeat</keyword>
<accession>A0A668A8I1</accession>
<keyword evidence="5" id="KW-0325">Glycoprotein</keyword>
<dbReference type="Ensembl" id="ENSMMDT00005045057.1">
    <property type="protein sequence ID" value="ENSMMDP00005044174.1"/>
    <property type="gene ID" value="ENSMMDG00005020293.1"/>
</dbReference>
<dbReference type="GeneTree" id="ENSGT00940000156076"/>
<dbReference type="GO" id="GO:0005615">
    <property type="term" value="C:extracellular space"/>
    <property type="evidence" value="ECO:0007669"/>
    <property type="project" value="TreeGrafter"/>
</dbReference>
<feature type="domain" description="VWFD" evidence="6">
    <location>
        <begin position="351"/>
        <end position="423"/>
    </location>
</feature>
<dbReference type="SUPFAM" id="SSF57603">
    <property type="entry name" value="FnI-like domain"/>
    <property type="match status" value="1"/>
</dbReference>
<dbReference type="AlphaFoldDB" id="A0A668A8I1"/>
<dbReference type="InterPro" id="IPR001846">
    <property type="entry name" value="VWF_type-D"/>
</dbReference>
<evidence type="ECO:0000256" key="2">
    <source>
        <dbReference type="ARBA" id="ARBA00022525"/>
    </source>
</evidence>
<dbReference type="PANTHER" id="PTHR11339:SF408">
    <property type="entry name" value="MUCIN-5B"/>
    <property type="match status" value="1"/>
</dbReference>
<dbReference type="GO" id="GO:0031012">
    <property type="term" value="C:extracellular matrix"/>
    <property type="evidence" value="ECO:0007669"/>
    <property type="project" value="TreeGrafter"/>
</dbReference>
<dbReference type="InterPro" id="IPR014853">
    <property type="entry name" value="VWF/SSPO/ZAN-like_Cys-rich_dom"/>
</dbReference>
<proteinExistence type="predicted"/>
<dbReference type="SMART" id="SM00216">
    <property type="entry name" value="VWD"/>
    <property type="match status" value="1"/>
</dbReference>
<sequence>MTVAHNEQYCSTWGNYHFKTFDGDFFQLPSTCNYILTSNCKDSYEDFNIQLQRQEINGVTTIKKVTMKLDGTWVELSNSSITVNDKPETVPFNNYGVVIERGISYIKVKTDVGLVAIWNEDDSFSVEMDTKLRNQTCGLCGDFNGVQIYDEFIDMGDRVGVEEYGEKWKVNSDCEDISTQPDCQEQASLCETILSGPAFLSCKDLVDTHAFIRACVKDLCHCGNTSMSCLCPTISEYSRQCAHAGGKPQNWRTDQLCGKSWRYNECGNPCTDTCSNSERSELCEDHCTEGCFCPSGTVFDDITQNGCVPVEQCHCLHNGESYKPGETYSRACQNCTCNQGKWSCDDKDCPGTCSILGGSHISTFDDKTYTFHGDCSYTLSKLLLGAIIRFTGDLVKCGKTDKETCLEAITLSLPKHVVNYFVS</sequence>
<keyword evidence="8" id="KW-1185">Reference proteome</keyword>
<protein>
    <recommendedName>
        <fullName evidence="6">VWFD domain-containing protein</fullName>
    </recommendedName>
</protein>
<evidence type="ECO:0000259" key="6">
    <source>
        <dbReference type="PROSITE" id="PS51233"/>
    </source>
</evidence>
<name>A0A668A8I1_9TELE</name>
<dbReference type="InterPro" id="IPR001007">
    <property type="entry name" value="VWF_dom"/>
</dbReference>
<dbReference type="Proteomes" id="UP000472263">
    <property type="component" value="Chromosome 6"/>
</dbReference>
<keyword evidence="4" id="KW-1015">Disulfide bond</keyword>
<evidence type="ECO:0000256" key="5">
    <source>
        <dbReference type="ARBA" id="ARBA00023180"/>
    </source>
</evidence>
<evidence type="ECO:0000256" key="1">
    <source>
        <dbReference type="ARBA" id="ARBA00004613"/>
    </source>
</evidence>
<organism evidence="7 8">
    <name type="scientific">Myripristis murdjan</name>
    <name type="common">pinecone soldierfish</name>
    <dbReference type="NCBI Taxonomy" id="586833"/>
    <lineage>
        <taxon>Eukaryota</taxon>
        <taxon>Metazoa</taxon>
        <taxon>Chordata</taxon>
        <taxon>Craniata</taxon>
        <taxon>Vertebrata</taxon>
        <taxon>Euteleostomi</taxon>
        <taxon>Actinopterygii</taxon>
        <taxon>Neopterygii</taxon>
        <taxon>Teleostei</taxon>
        <taxon>Neoteleostei</taxon>
        <taxon>Acanthomorphata</taxon>
        <taxon>Holocentriformes</taxon>
        <taxon>Holocentridae</taxon>
        <taxon>Myripristis</taxon>
    </lineage>
</organism>